<dbReference type="RefSeq" id="XP_027329984.1">
    <property type="nucleotide sequence ID" value="XM_027474183.1"/>
</dbReference>
<feature type="compositionally biased region" description="Polar residues" evidence="1">
    <location>
        <begin position="217"/>
        <end position="227"/>
    </location>
</feature>
<dbReference type="InterPro" id="IPR021480">
    <property type="entry name" value="Zinc_ribbon_12"/>
</dbReference>
<feature type="region of interest" description="Disordered" evidence="1">
    <location>
        <begin position="670"/>
        <end position="708"/>
    </location>
</feature>
<keyword evidence="4" id="KW-1185">Reference proteome</keyword>
<name>A0A8B8JFI7_ABRPR</name>
<dbReference type="Pfam" id="PF22910">
    <property type="entry name" value="EDR4-like_1st"/>
    <property type="match status" value="1"/>
</dbReference>
<feature type="region of interest" description="Disordered" evidence="1">
    <location>
        <begin position="792"/>
        <end position="821"/>
    </location>
</feature>
<feature type="region of interest" description="Disordered" evidence="1">
    <location>
        <begin position="205"/>
        <end position="279"/>
    </location>
</feature>
<dbReference type="KEGG" id="aprc:113846194"/>
<feature type="compositionally biased region" description="Polar residues" evidence="1">
    <location>
        <begin position="804"/>
        <end position="815"/>
    </location>
</feature>
<gene>
    <name evidence="5" type="primary">LOC113846194</name>
</gene>
<dbReference type="OrthoDB" id="1930285at2759"/>
<proteinExistence type="predicted"/>
<dbReference type="Proteomes" id="UP000694853">
    <property type="component" value="Unplaced"/>
</dbReference>
<feature type="region of interest" description="Disordered" evidence="1">
    <location>
        <begin position="1086"/>
        <end position="1109"/>
    </location>
</feature>
<evidence type="ECO:0000259" key="3">
    <source>
        <dbReference type="Pfam" id="PF22910"/>
    </source>
</evidence>
<reference evidence="4" key="1">
    <citation type="journal article" date="2019" name="Toxins">
        <title>Detection of Abrin-Like and Prepropulchellin-Like Toxin Genes and Transcripts Using Whole Genome Sequencing and Full-Length Transcript Sequencing of Abrus precatorius.</title>
        <authorList>
            <person name="Hovde B.T."/>
            <person name="Daligault H.E."/>
            <person name="Hanschen E.R."/>
            <person name="Kunde Y.A."/>
            <person name="Johnson M.B."/>
            <person name="Starkenburg S.R."/>
            <person name="Johnson S.L."/>
        </authorList>
    </citation>
    <scope>NUCLEOTIDE SEQUENCE [LARGE SCALE GENOMIC DNA]</scope>
</reference>
<sequence length="1251" mass="136751">MSGESAPKPRLVLCPRCRQLLQENPDFDVYKCGGCGTTLQAKKRRSRSINSESSTHKTGAAPTNALDPKADDKQYSNGEKLVSRQENGLRKKATSSSSGECSLDGNDRRGQIESGECNEEQLVTSQVNSLREKETSSSSEECSSNGNILKDRTENGECNGEQPVISQENGLRAKVSSSSLGEFSLNGNGGRDQIDNGECSGEQLVTSQENGLREKATSSSSGECSLNGNGGRDQSENGECSGEQLVTSQGNGLWAKETSSSPGECSLNGNGGRDQIENGECNREQQVILKENDLRENTTSCYSGDGSINGKGGMDQIENGECNGEKLVILKENDLRENTTSCYSGDGSINGKGGMDQIENGECNGEQLVISQENGLRAKATNSSSGECSLNGNRGKDQIENGECNGEQLGQFNLSNGELENQMDIYKLSDMRKHTVSNNGCSVEITHFENEASAEWMADNSVEKENDTNLQPEGEDLCNGNVPLDGAGAQLFSELDKDDVNDEKSRLKSVVHVARNDLEGTQELNNANLLLEGAEQELISGSDREVLHDKSALVDTNPKVDINGSYKEGTEELNSGNLLLEVTEEELNVRVSDGEDPKHSQSALVGAKSEVDNITGNASTAKRSSTEGSISHACTSNLEEGTSGNHVSSKNIHHSFDRLRSVNTFDNTEEINPSSEISGTLGEFSKSPTTRSSHAYDGSVSSNDGVDERFPSQYLDSFENACTVANDVSEGGSRKGKGLVNNVLYGDIETQNQSYFPKGKLHVPEDNRGNQNEVPETIRHGHAHWMRTEKDEFPSRLPHHRSGSHSGYESGSPSHQTHDDFYYSSSYLSPDSYEEPNQEKMKLLRMVYKLQDQLNRTSYANGGETNGKLSMGNHISAYQSHDLHERRFYHGLDYPRCDGRCSHGINWSQKHKFSQVPYLAEPTSSTHHVDQSCFHCCPQEWQCSAELLPPVPYQYEELCRPHPGHSCCLSHHSYPSSPQWLMTSKLLVNGREAKSCDQRYMAPEVKKYFREKPSMTKRHYRPVAGGAPFVTCHKCLKLLQLPADFLLFKRVMHQLKCGACQEVLKFSLQNRSLIVSYAPNALGPTSSDLDDQNKVIVGSNPLSESHANHYHSPQVNHISYSDDYANSVNKSYSSEGDPVSVTPSNPLNGSAYDKPTVSSGTFEPKTDEEKISSRGPSTSKAPVETDEVAVNSNMSSEVEARLEPKSSSLHHLMGYSSPSQVIRGVPMPSSGEGKEQILNGEKDLSHNSQQS</sequence>
<dbReference type="GeneID" id="113846194"/>
<dbReference type="PANTHER" id="PTHR31105:SF48">
    <property type="entry name" value="DUF3133 FAMILY PROTEIN"/>
    <property type="match status" value="1"/>
</dbReference>
<feature type="domain" description="Enhanced disease resistance 4-like N-terminal" evidence="3">
    <location>
        <begin position="8"/>
        <end position="41"/>
    </location>
</feature>
<feature type="compositionally biased region" description="Polar residues" evidence="1">
    <location>
        <begin position="686"/>
        <end position="704"/>
    </location>
</feature>
<feature type="region of interest" description="Disordered" evidence="1">
    <location>
        <begin position="614"/>
        <end position="650"/>
    </location>
</feature>
<evidence type="ECO:0000313" key="5">
    <source>
        <dbReference type="RefSeq" id="XP_027329984.1"/>
    </source>
</evidence>
<feature type="compositionally biased region" description="Polar residues" evidence="1">
    <location>
        <begin position="48"/>
        <end position="57"/>
    </location>
</feature>
<reference evidence="5" key="2">
    <citation type="submission" date="2025-08" db="UniProtKB">
        <authorList>
            <consortium name="RefSeq"/>
        </authorList>
    </citation>
    <scope>IDENTIFICATION</scope>
    <source>
        <tissue evidence="5">Young leaves</tissue>
    </source>
</reference>
<dbReference type="InterPro" id="IPR040244">
    <property type="entry name" value="EDR4-like"/>
</dbReference>
<feature type="compositionally biased region" description="Polar residues" evidence="1">
    <location>
        <begin position="1100"/>
        <end position="1109"/>
    </location>
</feature>
<evidence type="ECO:0000256" key="1">
    <source>
        <dbReference type="SAM" id="MobiDB-lite"/>
    </source>
</evidence>
<feature type="region of interest" description="Disordered" evidence="1">
    <location>
        <begin position="1129"/>
        <end position="1251"/>
    </location>
</feature>
<feature type="compositionally biased region" description="Polar residues" evidence="1">
    <location>
        <begin position="244"/>
        <end position="263"/>
    </location>
</feature>
<dbReference type="InterPro" id="IPR055126">
    <property type="entry name" value="EDR4-like_N"/>
</dbReference>
<dbReference type="Pfam" id="PF11331">
    <property type="entry name" value="Zn_ribbon_12"/>
    <property type="match status" value="1"/>
</dbReference>
<organism evidence="4 5">
    <name type="scientific">Abrus precatorius</name>
    <name type="common">Indian licorice</name>
    <name type="synonym">Glycine abrus</name>
    <dbReference type="NCBI Taxonomy" id="3816"/>
    <lineage>
        <taxon>Eukaryota</taxon>
        <taxon>Viridiplantae</taxon>
        <taxon>Streptophyta</taxon>
        <taxon>Embryophyta</taxon>
        <taxon>Tracheophyta</taxon>
        <taxon>Spermatophyta</taxon>
        <taxon>Magnoliopsida</taxon>
        <taxon>eudicotyledons</taxon>
        <taxon>Gunneridae</taxon>
        <taxon>Pentapetalae</taxon>
        <taxon>rosids</taxon>
        <taxon>fabids</taxon>
        <taxon>Fabales</taxon>
        <taxon>Fabaceae</taxon>
        <taxon>Papilionoideae</taxon>
        <taxon>50 kb inversion clade</taxon>
        <taxon>NPAAA clade</taxon>
        <taxon>indigoferoid/millettioid clade</taxon>
        <taxon>Abreae</taxon>
        <taxon>Abrus</taxon>
    </lineage>
</organism>
<dbReference type="PANTHER" id="PTHR31105">
    <property type="entry name" value="EXTRA-LARGE G-PROTEIN-LIKE"/>
    <property type="match status" value="1"/>
</dbReference>
<accession>A0A8B8JFI7</accession>
<evidence type="ECO:0000313" key="4">
    <source>
        <dbReference type="Proteomes" id="UP000694853"/>
    </source>
</evidence>
<feature type="domain" description="Probable zinc-ribbon" evidence="2">
    <location>
        <begin position="1024"/>
        <end position="1068"/>
    </location>
</feature>
<feature type="region of interest" description="Disordered" evidence="1">
    <location>
        <begin position="39"/>
        <end position="171"/>
    </location>
</feature>
<dbReference type="AlphaFoldDB" id="A0A8B8JFI7"/>
<protein>
    <submittedName>
        <fullName evidence="5">Uncharacterized protein LOC113846194</fullName>
    </submittedName>
</protein>
<evidence type="ECO:0000259" key="2">
    <source>
        <dbReference type="Pfam" id="PF11331"/>
    </source>
</evidence>
<feature type="compositionally biased region" description="Basic and acidic residues" evidence="1">
    <location>
        <begin position="1232"/>
        <end position="1245"/>
    </location>
</feature>
<dbReference type="GO" id="GO:1900150">
    <property type="term" value="P:regulation of defense response to fungus"/>
    <property type="evidence" value="ECO:0007669"/>
    <property type="project" value="InterPro"/>
</dbReference>